<keyword evidence="2" id="KW-0805">Transcription regulation</keyword>
<name>A0A4S5BNR0_9BURK</name>
<dbReference type="SUPFAM" id="SSF46689">
    <property type="entry name" value="Homeodomain-like"/>
    <property type="match status" value="1"/>
</dbReference>
<dbReference type="InterPro" id="IPR036271">
    <property type="entry name" value="Tet_transcr_reg_TetR-rel_C_sf"/>
</dbReference>
<dbReference type="InterPro" id="IPR013572">
    <property type="entry name" value="Tscrpt_reg_MAATS_C"/>
</dbReference>
<dbReference type="PANTHER" id="PTHR30055">
    <property type="entry name" value="HTH-TYPE TRANSCRIPTIONAL REGULATOR RUTR"/>
    <property type="match status" value="1"/>
</dbReference>
<keyword evidence="4" id="KW-0804">Transcription</keyword>
<evidence type="ECO:0000256" key="5">
    <source>
        <dbReference type="PROSITE-ProRule" id="PRU00335"/>
    </source>
</evidence>
<evidence type="ECO:0000313" key="8">
    <source>
        <dbReference type="Proteomes" id="UP000306236"/>
    </source>
</evidence>
<dbReference type="Pfam" id="PF08361">
    <property type="entry name" value="TetR_C_2"/>
    <property type="match status" value="1"/>
</dbReference>
<dbReference type="InterPro" id="IPR023772">
    <property type="entry name" value="DNA-bd_HTH_TetR-type_CS"/>
</dbReference>
<proteinExistence type="predicted"/>
<dbReference type="Proteomes" id="UP000306236">
    <property type="component" value="Unassembled WGS sequence"/>
</dbReference>
<dbReference type="InterPro" id="IPR009057">
    <property type="entry name" value="Homeodomain-like_sf"/>
</dbReference>
<dbReference type="AlphaFoldDB" id="A0A4S5BNR0"/>
<dbReference type="PRINTS" id="PR00455">
    <property type="entry name" value="HTHTETR"/>
</dbReference>
<reference evidence="7 8" key="1">
    <citation type="submission" date="2019-04" db="EMBL/GenBank/DDBJ databases">
        <title>Lampropedia sp YIM MLB12 draf genome.</title>
        <authorList>
            <person name="Wang Y.-X."/>
        </authorList>
    </citation>
    <scope>NUCLEOTIDE SEQUENCE [LARGE SCALE GENOMIC DNA]</scope>
    <source>
        <strain evidence="7 8">YIM MLB12</strain>
    </source>
</reference>
<keyword evidence="8" id="KW-1185">Reference proteome</keyword>
<protein>
    <submittedName>
        <fullName evidence="7">TetR family transcriptional regulator</fullName>
    </submittedName>
</protein>
<evidence type="ECO:0000256" key="4">
    <source>
        <dbReference type="ARBA" id="ARBA00023163"/>
    </source>
</evidence>
<dbReference type="InterPro" id="IPR050109">
    <property type="entry name" value="HTH-type_TetR-like_transc_reg"/>
</dbReference>
<dbReference type="EMBL" id="SSWX01000026">
    <property type="protein sequence ID" value="THJ31216.1"/>
    <property type="molecule type" value="Genomic_DNA"/>
</dbReference>
<comment type="caution">
    <text evidence="7">The sequence shown here is derived from an EMBL/GenBank/DDBJ whole genome shotgun (WGS) entry which is preliminary data.</text>
</comment>
<keyword evidence="1" id="KW-0678">Repressor</keyword>
<organism evidence="7 8">
    <name type="scientific">Lampropedia aestuarii</name>
    <dbReference type="NCBI Taxonomy" id="2562762"/>
    <lineage>
        <taxon>Bacteria</taxon>
        <taxon>Pseudomonadati</taxon>
        <taxon>Pseudomonadota</taxon>
        <taxon>Betaproteobacteria</taxon>
        <taxon>Burkholderiales</taxon>
        <taxon>Comamonadaceae</taxon>
        <taxon>Lampropedia</taxon>
    </lineage>
</organism>
<feature type="DNA-binding region" description="H-T-H motif" evidence="5">
    <location>
        <begin position="33"/>
        <end position="52"/>
    </location>
</feature>
<gene>
    <name evidence="7" type="ORF">E8K88_15775</name>
</gene>
<dbReference type="SUPFAM" id="SSF48498">
    <property type="entry name" value="Tetracyclin repressor-like, C-terminal domain"/>
    <property type="match status" value="1"/>
</dbReference>
<dbReference type="InterPro" id="IPR001647">
    <property type="entry name" value="HTH_TetR"/>
</dbReference>
<keyword evidence="3 5" id="KW-0238">DNA-binding</keyword>
<sequence length="241" mass="27010">MARKTKEDAQATRNQILDAAERLFDTQGVSRTTLQAIASEVGATRGAVYWHFKDKADLFNAMMERIEWPMDKETLCRQDPHSLLLKLPPLVALRNVILECLRSISGDGQVQRLLNICHYQIEFTDDMSSVRERMLQAHKNFYERHLMAFSHPKVAPELKHGFCPELLSSVLKNAILGLISTWLLEPESFDLVEVGDSTMDLILHGAGLNPALARMEDGSACPLLQHKPLTGKHASDVSSAH</sequence>
<dbReference type="Pfam" id="PF00440">
    <property type="entry name" value="TetR_N"/>
    <property type="match status" value="1"/>
</dbReference>
<evidence type="ECO:0000259" key="6">
    <source>
        <dbReference type="PROSITE" id="PS50977"/>
    </source>
</evidence>
<evidence type="ECO:0000256" key="3">
    <source>
        <dbReference type="ARBA" id="ARBA00023125"/>
    </source>
</evidence>
<dbReference type="PROSITE" id="PS50977">
    <property type="entry name" value="HTH_TETR_2"/>
    <property type="match status" value="1"/>
</dbReference>
<dbReference type="OrthoDB" id="5816932at2"/>
<evidence type="ECO:0000256" key="2">
    <source>
        <dbReference type="ARBA" id="ARBA00023015"/>
    </source>
</evidence>
<dbReference type="PROSITE" id="PS01081">
    <property type="entry name" value="HTH_TETR_1"/>
    <property type="match status" value="1"/>
</dbReference>
<evidence type="ECO:0000256" key="1">
    <source>
        <dbReference type="ARBA" id="ARBA00022491"/>
    </source>
</evidence>
<evidence type="ECO:0000313" key="7">
    <source>
        <dbReference type="EMBL" id="THJ31216.1"/>
    </source>
</evidence>
<dbReference type="Gene3D" id="1.10.357.10">
    <property type="entry name" value="Tetracycline Repressor, domain 2"/>
    <property type="match status" value="1"/>
</dbReference>
<dbReference type="RefSeq" id="WP_136407636.1">
    <property type="nucleotide sequence ID" value="NZ_SSWX01000026.1"/>
</dbReference>
<dbReference type="GO" id="GO:0003700">
    <property type="term" value="F:DNA-binding transcription factor activity"/>
    <property type="evidence" value="ECO:0007669"/>
    <property type="project" value="TreeGrafter"/>
</dbReference>
<dbReference type="PANTHER" id="PTHR30055:SF240">
    <property type="entry name" value="HTH-TYPE TRANSCRIPTIONAL REGULATOR ACRR"/>
    <property type="match status" value="1"/>
</dbReference>
<dbReference type="GO" id="GO:0000976">
    <property type="term" value="F:transcription cis-regulatory region binding"/>
    <property type="evidence" value="ECO:0007669"/>
    <property type="project" value="TreeGrafter"/>
</dbReference>
<accession>A0A4S5BNR0</accession>
<feature type="domain" description="HTH tetR-type" evidence="6">
    <location>
        <begin position="10"/>
        <end position="70"/>
    </location>
</feature>